<dbReference type="HAMAP" id="MF_00023">
    <property type="entry name" value="SmpB"/>
    <property type="match status" value="1"/>
</dbReference>
<dbReference type="InterPro" id="IPR023620">
    <property type="entry name" value="SmpB"/>
</dbReference>
<dbReference type="EMBL" id="LBUP01000002">
    <property type="protein sequence ID" value="KKQ66884.1"/>
    <property type="molecule type" value="Genomic_DNA"/>
</dbReference>
<keyword evidence="2 3" id="KW-0694">RNA-binding</keyword>
<comment type="caution">
    <text evidence="4">The sequence shown here is derived from an EMBL/GenBank/DDBJ whole genome shotgun (WGS) entry which is preliminary data.</text>
</comment>
<sequence>MKILNKKARFEYHILETLEAGVVLSGAEVKSVRAGRVDLSESFIRVQNGELYLKNAYIYPYLGAREDYDPKKDRKLLVHKKQLNSLIGKTSKAGVTLIPLCFYTTRNLIKVEVAVAASKKKFDKRRAIKARDEQRRIEQELRGR</sequence>
<keyword evidence="1 3" id="KW-0963">Cytoplasm</keyword>
<evidence type="ECO:0000256" key="2">
    <source>
        <dbReference type="ARBA" id="ARBA00022884"/>
    </source>
</evidence>
<dbReference type="SUPFAM" id="SSF74982">
    <property type="entry name" value="Small protein B (SmpB)"/>
    <property type="match status" value="1"/>
</dbReference>
<dbReference type="GO" id="GO:0070929">
    <property type="term" value="P:trans-translation"/>
    <property type="evidence" value="ECO:0007669"/>
    <property type="project" value="UniProtKB-UniRule"/>
</dbReference>
<evidence type="ECO:0000256" key="1">
    <source>
        <dbReference type="ARBA" id="ARBA00022490"/>
    </source>
</evidence>
<dbReference type="GO" id="GO:0003723">
    <property type="term" value="F:RNA binding"/>
    <property type="evidence" value="ECO:0007669"/>
    <property type="project" value="UniProtKB-UniRule"/>
</dbReference>
<dbReference type="PANTHER" id="PTHR30308:SF2">
    <property type="entry name" value="SSRA-BINDING PROTEIN"/>
    <property type="match status" value="1"/>
</dbReference>
<dbReference type="InterPro" id="IPR000037">
    <property type="entry name" value="SsrA-bd_prot"/>
</dbReference>
<accession>A0A0G0LZS1</accession>
<organism evidence="4 5">
    <name type="scientific">Candidatus Daviesbacteria bacterium GW2011_GWA2_38_24</name>
    <dbReference type="NCBI Taxonomy" id="1618422"/>
    <lineage>
        <taxon>Bacteria</taxon>
        <taxon>Candidatus Daviesiibacteriota</taxon>
    </lineage>
</organism>
<dbReference type="CDD" id="cd09294">
    <property type="entry name" value="SmpB"/>
    <property type="match status" value="1"/>
</dbReference>
<dbReference type="NCBIfam" id="NF003843">
    <property type="entry name" value="PRK05422.1"/>
    <property type="match status" value="1"/>
</dbReference>
<comment type="function">
    <text evidence="3">Required for rescue of stalled ribosomes mediated by trans-translation. Binds to transfer-messenger RNA (tmRNA), required for stable association of tmRNA with ribosomes. tmRNA and SmpB together mimic tRNA shape, replacing the anticodon stem-loop with SmpB. tmRNA is encoded by the ssrA gene; the 2 termini fold to resemble tRNA(Ala) and it encodes a 'tag peptide', a short internal open reading frame. During trans-translation Ala-aminoacylated tmRNA acts like a tRNA, entering the A-site of stalled ribosomes, displacing the stalled mRNA. The ribosome then switches to translate the ORF on the tmRNA; the nascent peptide is terminated with the 'tag peptide' encoded by the tmRNA and targeted for degradation. The ribosome is freed to recommence translation, which seems to be the essential function of trans-translation.</text>
</comment>
<dbReference type="Pfam" id="PF01668">
    <property type="entry name" value="SmpB"/>
    <property type="match status" value="1"/>
</dbReference>
<dbReference type="AlphaFoldDB" id="A0A0G0LZS1"/>
<dbReference type="GO" id="GO:0070930">
    <property type="term" value="P:trans-translation-dependent protein tagging"/>
    <property type="evidence" value="ECO:0007669"/>
    <property type="project" value="TreeGrafter"/>
</dbReference>
<dbReference type="PATRIC" id="fig|1618422.5.peg.439"/>
<dbReference type="PANTHER" id="PTHR30308">
    <property type="entry name" value="TMRNA-BINDING COMPONENT OF TRANS-TRANSLATION TAGGING COMPLEX"/>
    <property type="match status" value="1"/>
</dbReference>
<dbReference type="GO" id="GO:0005829">
    <property type="term" value="C:cytosol"/>
    <property type="evidence" value="ECO:0007669"/>
    <property type="project" value="TreeGrafter"/>
</dbReference>
<evidence type="ECO:0000313" key="5">
    <source>
        <dbReference type="Proteomes" id="UP000034235"/>
    </source>
</evidence>
<reference evidence="4 5" key="1">
    <citation type="journal article" date="2015" name="Nature">
        <title>rRNA introns, odd ribosomes, and small enigmatic genomes across a large radiation of phyla.</title>
        <authorList>
            <person name="Brown C.T."/>
            <person name="Hug L.A."/>
            <person name="Thomas B.C."/>
            <person name="Sharon I."/>
            <person name="Castelle C.J."/>
            <person name="Singh A."/>
            <person name="Wilkins M.J."/>
            <person name="Williams K.H."/>
            <person name="Banfield J.F."/>
        </authorList>
    </citation>
    <scope>NUCLEOTIDE SEQUENCE [LARGE SCALE GENOMIC DNA]</scope>
</reference>
<comment type="similarity">
    <text evidence="3">Belongs to the SmpB family.</text>
</comment>
<comment type="subcellular location">
    <subcellularLocation>
        <location evidence="3">Cytoplasm</location>
    </subcellularLocation>
    <text evidence="3">The tmRNA-SmpB complex associates with stalled 70S ribosomes.</text>
</comment>
<dbReference type="Gene3D" id="2.40.280.10">
    <property type="match status" value="1"/>
</dbReference>
<protein>
    <recommendedName>
        <fullName evidence="3">SsrA-binding protein</fullName>
    </recommendedName>
    <alternativeName>
        <fullName evidence="3">Small protein B</fullName>
    </alternativeName>
</protein>
<evidence type="ECO:0000313" key="4">
    <source>
        <dbReference type="EMBL" id="KKQ66884.1"/>
    </source>
</evidence>
<proteinExistence type="inferred from homology"/>
<dbReference type="PROSITE" id="PS01317">
    <property type="entry name" value="SSRP"/>
    <property type="match status" value="1"/>
</dbReference>
<dbReference type="InterPro" id="IPR020081">
    <property type="entry name" value="SsrA-bd_prot_CS"/>
</dbReference>
<name>A0A0G0LZS1_9BACT</name>
<evidence type="ECO:0000256" key="3">
    <source>
        <dbReference type="HAMAP-Rule" id="MF_00023"/>
    </source>
</evidence>
<dbReference type="Proteomes" id="UP000034235">
    <property type="component" value="Unassembled WGS sequence"/>
</dbReference>
<dbReference type="NCBIfam" id="TIGR00086">
    <property type="entry name" value="smpB"/>
    <property type="match status" value="1"/>
</dbReference>
<gene>
    <name evidence="3" type="primary">smpB</name>
    <name evidence="4" type="ORF">US86_C0002G0001</name>
</gene>